<dbReference type="OrthoDB" id="5839at2759"/>
<accession>A0A5E4MSK3</accession>
<evidence type="ECO:0000313" key="2">
    <source>
        <dbReference type="Proteomes" id="UP000325440"/>
    </source>
</evidence>
<keyword evidence="2" id="KW-1185">Reference proteome</keyword>
<proteinExistence type="predicted"/>
<dbReference type="Gene3D" id="3.30.230.90">
    <property type="match status" value="1"/>
</dbReference>
<evidence type="ECO:0000313" key="1">
    <source>
        <dbReference type="EMBL" id="VVC33391.1"/>
    </source>
</evidence>
<dbReference type="Pfam" id="PF10178">
    <property type="entry name" value="PAC3"/>
    <property type="match status" value="1"/>
</dbReference>
<protein>
    <submittedName>
        <fullName evidence="1">Proteasome assembly chaperone 3</fullName>
    </submittedName>
</protein>
<keyword evidence="1" id="KW-0647">Proteasome</keyword>
<dbReference type="AlphaFoldDB" id="A0A5E4MSK3"/>
<name>A0A5E4MSK3_9HEMI</name>
<organism evidence="1 2">
    <name type="scientific">Cinara cedri</name>
    <dbReference type="NCBI Taxonomy" id="506608"/>
    <lineage>
        <taxon>Eukaryota</taxon>
        <taxon>Metazoa</taxon>
        <taxon>Ecdysozoa</taxon>
        <taxon>Arthropoda</taxon>
        <taxon>Hexapoda</taxon>
        <taxon>Insecta</taxon>
        <taxon>Pterygota</taxon>
        <taxon>Neoptera</taxon>
        <taxon>Paraneoptera</taxon>
        <taxon>Hemiptera</taxon>
        <taxon>Sternorrhyncha</taxon>
        <taxon>Aphidomorpha</taxon>
        <taxon>Aphidoidea</taxon>
        <taxon>Aphididae</taxon>
        <taxon>Lachninae</taxon>
        <taxon>Cinara</taxon>
    </lineage>
</organism>
<dbReference type="InterPro" id="IPR018788">
    <property type="entry name" value="Proteasome_assmbl_chp_3"/>
</dbReference>
<dbReference type="Proteomes" id="UP000325440">
    <property type="component" value="Unassembled WGS sequence"/>
</dbReference>
<dbReference type="EMBL" id="CABPRJ010000968">
    <property type="protein sequence ID" value="VVC33391.1"/>
    <property type="molecule type" value="Genomic_DNA"/>
</dbReference>
<reference evidence="1 2" key="1">
    <citation type="submission" date="2019-08" db="EMBL/GenBank/DDBJ databases">
        <authorList>
            <person name="Alioto T."/>
            <person name="Alioto T."/>
            <person name="Gomez Garrido J."/>
        </authorList>
    </citation>
    <scope>NUCLEOTIDE SEQUENCE [LARGE SCALE GENOMIC DNA]</scope>
</reference>
<dbReference type="InterPro" id="IPR053720">
    <property type="entry name" value="Psm_Assembly_Chaperone"/>
</dbReference>
<dbReference type="GO" id="GO:0000502">
    <property type="term" value="C:proteasome complex"/>
    <property type="evidence" value="ECO:0007669"/>
    <property type="project" value="UniProtKB-KW"/>
</dbReference>
<dbReference type="GO" id="GO:0043248">
    <property type="term" value="P:proteasome assembly"/>
    <property type="evidence" value="ECO:0007669"/>
    <property type="project" value="InterPro"/>
</dbReference>
<sequence length="108" mass="12368">MVFKNTAALLDGVNTEFIVSIFEDTIFIVITQNSKLGTLYLFKPECSKDQEYDLQVLFGREDDNLTSMVVSLMRAINIDRRAIISLMLDNTYTIRTIRAIEEVLSKLI</sequence>
<gene>
    <name evidence="1" type="ORF">CINCED_3A024935</name>
</gene>